<evidence type="ECO:0000313" key="3">
    <source>
        <dbReference type="Proteomes" id="UP000790347"/>
    </source>
</evidence>
<keyword evidence="3" id="KW-1185">Reference proteome</keyword>
<dbReference type="Proteomes" id="UP000790347">
    <property type="component" value="Unassembled WGS sequence"/>
</dbReference>
<reference evidence="2" key="2">
    <citation type="journal article" date="2022" name="Res Sq">
        <title>Comparative Genomics Reveals Insights into the Divergent Evolution of Astigmatic Mites and Household Pest Adaptations.</title>
        <authorList>
            <person name="Xiong Q."/>
            <person name="Wan A.T.-Y."/>
            <person name="Liu X.-Y."/>
            <person name="Fung C.S.-H."/>
            <person name="Xiao X."/>
            <person name="Malainual N."/>
            <person name="Hou J."/>
            <person name="Wang L."/>
            <person name="Wang M."/>
            <person name="Yang K."/>
            <person name="Cui Y."/>
            <person name="Leung E."/>
            <person name="Nong W."/>
            <person name="Shin S.-K."/>
            <person name="Au S."/>
            <person name="Jeong K.Y."/>
            <person name="Chew F.T."/>
            <person name="Hui J."/>
            <person name="Leung T.F."/>
            <person name="Tungtrongchitr A."/>
            <person name="Zhong N."/>
            <person name="Liu Z."/>
            <person name="Tsui S."/>
        </authorList>
    </citation>
    <scope>NUCLEOTIDE SEQUENCE</scope>
    <source>
        <strain evidence="2">Derf</strain>
        <tissue evidence="2">Whole organism</tissue>
    </source>
</reference>
<evidence type="ECO:0000256" key="1">
    <source>
        <dbReference type="SAM" id="MobiDB-lite"/>
    </source>
</evidence>
<dbReference type="EMBL" id="ASGP02000008">
    <property type="protein sequence ID" value="KAH9494308.1"/>
    <property type="molecule type" value="Genomic_DNA"/>
</dbReference>
<evidence type="ECO:0000313" key="2">
    <source>
        <dbReference type="EMBL" id="KAH9494308.1"/>
    </source>
</evidence>
<reference evidence="2" key="1">
    <citation type="submission" date="2013-05" db="EMBL/GenBank/DDBJ databases">
        <authorList>
            <person name="Yim A.K.Y."/>
            <person name="Chan T.F."/>
            <person name="Ji K.M."/>
            <person name="Liu X.Y."/>
            <person name="Zhou J.W."/>
            <person name="Li R.Q."/>
            <person name="Yang K.Y."/>
            <person name="Li J."/>
            <person name="Li M."/>
            <person name="Law P.T.W."/>
            <person name="Wu Y.L."/>
            <person name="Cai Z.L."/>
            <person name="Qin H."/>
            <person name="Bao Y."/>
            <person name="Leung R.K.K."/>
            <person name="Ng P.K.S."/>
            <person name="Zou J."/>
            <person name="Zhong X.J."/>
            <person name="Ran P.X."/>
            <person name="Zhong N.S."/>
            <person name="Liu Z.G."/>
            <person name="Tsui S.K.W."/>
        </authorList>
    </citation>
    <scope>NUCLEOTIDE SEQUENCE</scope>
    <source>
        <strain evidence="2">Derf</strain>
        <tissue evidence="2">Whole organism</tissue>
    </source>
</reference>
<dbReference type="AlphaFoldDB" id="A0A922KU67"/>
<proteinExistence type="predicted"/>
<sequence>MNFIFHDFIHSFIHFSSSSSFCFKSFEFRIICVCSMYNNNNKGVKKKQQQQQDCNQIKSNRNSKLSSSSSSSSLS</sequence>
<protein>
    <submittedName>
        <fullName evidence="2">Uncharacterized protein</fullName>
    </submittedName>
</protein>
<comment type="caution">
    <text evidence="2">The sequence shown here is derived from an EMBL/GenBank/DDBJ whole genome shotgun (WGS) entry which is preliminary data.</text>
</comment>
<feature type="compositionally biased region" description="Low complexity" evidence="1">
    <location>
        <begin position="49"/>
        <end position="75"/>
    </location>
</feature>
<name>A0A922KU67_DERFA</name>
<gene>
    <name evidence="2" type="ORF">DERF_015004</name>
</gene>
<accession>A0A922KU67</accession>
<organism evidence="2 3">
    <name type="scientific">Dermatophagoides farinae</name>
    <name type="common">American house dust mite</name>
    <dbReference type="NCBI Taxonomy" id="6954"/>
    <lineage>
        <taxon>Eukaryota</taxon>
        <taxon>Metazoa</taxon>
        <taxon>Ecdysozoa</taxon>
        <taxon>Arthropoda</taxon>
        <taxon>Chelicerata</taxon>
        <taxon>Arachnida</taxon>
        <taxon>Acari</taxon>
        <taxon>Acariformes</taxon>
        <taxon>Sarcoptiformes</taxon>
        <taxon>Astigmata</taxon>
        <taxon>Psoroptidia</taxon>
        <taxon>Analgoidea</taxon>
        <taxon>Pyroglyphidae</taxon>
        <taxon>Dermatophagoidinae</taxon>
        <taxon>Dermatophagoides</taxon>
    </lineage>
</organism>
<feature type="region of interest" description="Disordered" evidence="1">
    <location>
        <begin position="47"/>
        <end position="75"/>
    </location>
</feature>